<gene>
    <name evidence="2" type="ORF">IW261DRAFT_1346237</name>
</gene>
<dbReference type="Proteomes" id="UP001175227">
    <property type="component" value="Unassembled WGS sequence"/>
</dbReference>
<name>A0AA39TR32_9AGAR</name>
<dbReference type="Pfam" id="PF18803">
    <property type="entry name" value="CxC2"/>
    <property type="match status" value="1"/>
</dbReference>
<protein>
    <recommendedName>
        <fullName evidence="1">CxC2-like cysteine cluster KDZ transposase-associated domain-containing protein</fullName>
    </recommendedName>
</protein>
<evidence type="ECO:0000313" key="2">
    <source>
        <dbReference type="EMBL" id="KAK0467547.1"/>
    </source>
</evidence>
<feature type="domain" description="CxC2-like cysteine cluster KDZ transposase-associated" evidence="1">
    <location>
        <begin position="98"/>
        <end position="198"/>
    </location>
</feature>
<sequence length="271" mass="31019">MRRGLTLELCLQGVSKIMKEFRPKLATILDHILASESNATIGEACCCGGMGTLHECMCNDCQHHEPSCKACFIAAHLHNPWHWAEVWNGSFFDRQDISKLGRIVIIGHNRHQGVDCPYAIVKEPVNFHMVHINGIHKTKVLFYQMKACLCSRIFPGTVSEPHTRFTFAILQDFHLQTLTSKKLVYNYISAIRRKTNNAFSSEVPDVYSLFLQVQQIWIALMMYKWGGQVHNMDKYFPSHPTDSVVVPRFSCPERGFNVMDTIMETISNKNQ</sequence>
<dbReference type="AlphaFoldDB" id="A0AA39TR32"/>
<organism evidence="2 3">
    <name type="scientific">Armillaria novae-zelandiae</name>
    <dbReference type="NCBI Taxonomy" id="153914"/>
    <lineage>
        <taxon>Eukaryota</taxon>
        <taxon>Fungi</taxon>
        <taxon>Dikarya</taxon>
        <taxon>Basidiomycota</taxon>
        <taxon>Agaricomycotina</taxon>
        <taxon>Agaricomycetes</taxon>
        <taxon>Agaricomycetidae</taxon>
        <taxon>Agaricales</taxon>
        <taxon>Marasmiineae</taxon>
        <taxon>Physalacriaceae</taxon>
        <taxon>Armillaria</taxon>
    </lineage>
</organism>
<evidence type="ECO:0000313" key="3">
    <source>
        <dbReference type="Proteomes" id="UP001175227"/>
    </source>
</evidence>
<keyword evidence="3" id="KW-1185">Reference proteome</keyword>
<dbReference type="InterPro" id="IPR041457">
    <property type="entry name" value="CxC2_KDZ-assoc"/>
</dbReference>
<evidence type="ECO:0000259" key="1">
    <source>
        <dbReference type="Pfam" id="PF18803"/>
    </source>
</evidence>
<reference evidence="2" key="1">
    <citation type="submission" date="2023-06" db="EMBL/GenBank/DDBJ databases">
        <authorList>
            <consortium name="Lawrence Berkeley National Laboratory"/>
            <person name="Ahrendt S."/>
            <person name="Sahu N."/>
            <person name="Indic B."/>
            <person name="Wong-Bajracharya J."/>
            <person name="Merenyi Z."/>
            <person name="Ke H.-M."/>
            <person name="Monk M."/>
            <person name="Kocsube S."/>
            <person name="Drula E."/>
            <person name="Lipzen A."/>
            <person name="Balint B."/>
            <person name="Henrissat B."/>
            <person name="Andreopoulos B."/>
            <person name="Martin F.M."/>
            <person name="Harder C.B."/>
            <person name="Rigling D."/>
            <person name="Ford K.L."/>
            <person name="Foster G.D."/>
            <person name="Pangilinan J."/>
            <person name="Papanicolaou A."/>
            <person name="Barry K."/>
            <person name="LaButti K."/>
            <person name="Viragh M."/>
            <person name="Koriabine M."/>
            <person name="Yan M."/>
            <person name="Riley R."/>
            <person name="Champramary S."/>
            <person name="Plett K.L."/>
            <person name="Tsai I.J."/>
            <person name="Slot J."/>
            <person name="Sipos G."/>
            <person name="Plett J."/>
            <person name="Nagy L.G."/>
            <person name="Grigoriev I.V."/>
        </authorList>
    </citation>
    <scope>NUCLEOTIDE SEQUENCE</scope>
    <source>
        <strain evidence="2">ICMP 16352</strain>
    </source>
</reference>
<dbReference type="EMBL" id="JAUEPR010000074">
    <property type="protein sequence ID" value="KAK0467547.1"/>
    <property type="molecule type" value="Genomic_DNA"/>
</dbReference>
<accession>A0AA39TR32</accession>
<comment type="caution">
    <text evidence="2">The sequence shown here is derived from an EMBL/GenBank/DDBJ whole genome shotgun (WGS) entry which is preliminary data.</text>
</comment>
<proteinExistence type="predicted"/>